<dbReference type="PANTHER" id="PTHR15337:SF11">
    <property type="entry name" value="THIOREDOXIN DOMAIN-CONTAINING PROTEIN"/>
    <property type="match status" value="1"/>
</dbReference>
<evidence type="ECO:0000256" key="2">
    <source>
        <dbReference type="SAM" id="SignalP"/>
    </source>
</evidence>
<proteinExistence type="predicted"/>
<feature type="chain" id="PRO_5020312972" evidence="2">
    <location>
        <begin position="25"/>
        <end position="382"/>
    </location>
</feature>
<dbReference type="EMBL" id="RQHW01000026">
    <property type="protein sequence ID" value="TGN19815.1"/>
    <property type="molecule type" value="Genomic_DNA"/>
</dbReference>
<feature type="signal peptide" evidence="2">
    <location>
        <begin position="1"/>
        <end position="24"/>
    </location>
</feature>
<name>A0A4R9M1U5_9LEPT</name>
<dbReference type="Pfam" id="PF13899">
    <property type="entry name" value="Thioredoxin_7"/>
    <property type="match status" value="1"/>
</dbReference>
<evidence type="ECO:0000256" key="1">
    <source>
        <dbReference type="ARBA" id="ARBA00022729"/>
    </source>
</evidence>
<feature type="domain" description="Thioredoxin" evidence="3">
    <location>
        <begin position="162"/>
        <end position="288"/>
    </location>
</feature>
<dbReference type="SUPFAM" id="SSF52833">
    <property type="entry name" value="Thioredoxin-like"/>
    <property type="match status" value="1"/>
</dbReference>
<dbReference type="PANTHER" id="PTHR15337">
    <property type="entry name" value="ANTERIOR GRADIENT PROTEIN-RELATED"/>
    <property type="match status" value="1"/>
</dbReference>
<dbReference type="InterPro" id="IPR051099">
    <property type="entry name" value="AGR/TXD"/>
</dbReference>
<gene>
    <name evidence="4" type="ORF">EHS15_06860</name>
</gene>
<comment type="caution">
    <text evidence="4">The sequence shown here is derived from an EMBL/GenBank/DDBJ whole genome shotgun (WGS) entry which is preliminary data.</text>
</comment>
<accession>A0A4R9M1U5</accession>
<keyword evidence="1 2" id="KW-0732">Signal</keyword>
<sequence length="382" mass="41879">MKVIHDKYKAFALFSIFLSTSLLAQTESSFQVQPASLEIKSGGNADISVDVFVPEDKHLYVKKVSALSFNIPTEFSTKTKGFSVIIKEAPSSEKKGEDYILPGKGSTKAGTYVLTVFETGGRNASKLATNVALEIKTQWCITASEKCLEPKTIKKNISITVSGDKQASPGVKSRSVGGGVQWISSLNTAKSNAANSKQNIFAIVTAPEWCGYCQHLETEVFAKDSVIKTLNSKFIPLQVLDTSGDLNKFKFEGYPTMFIMDSKGKFILSDFAGSDEKSFLAAIKKYESSATTDNNSPLPSTINIEASSFSYVIKQKVSFQRNADGSWTQSSGSEASKLTEIRRDENFIIVRNDKDSQTYALPAKGKKAYILKNSQWELLDTE</sequence>
<organism evidence="4 5">
    <name type="scientific">Leptospira idonii</name>
    <dbReference type="NCBI Taxonomy" id="1193500"/>
    <lineage>
        <taxon>Bacteria</taxon>
        <taxon>Pseudomonadati</taxon>
        <taxon>Spirochaetota</taxon>
        <taxon>Spirochaetia</taxon>
        <taxon>Leptospirales</taxon>
        <taxon>Leptospiraceae</taxon>
        <taxon>Leptospira</taxon>
    </lineage>
</organism>
<dbReference type="InterPro" id="IPR013766">
    <property type="entry name" value="Thioredoxin_domain"/>
</dbReference>
<dbReference type="InterPro" id="IPR036249">
    <property type="entry name" value="Thioredoxin-like_sf"/>
</dbReference>
<evidence type="ECO:0000313" key="5">
    <source>
        <dbReference type="Proteomes" id="UP000298058"/>
    </source>
</evidence>
<dbReference type="OrthoDB" id="981626at2"/>
<dbReference type="Gene3D" id="3.40.30.10">
    <property type="entry name" value="Glutaredoxin"/>
    <property type="match status" value="1"/>
</dbReference>
<dbReference type="Proteomes" id="UP000298058">
    <property type="component" value="Unassembled WGS sequence"/>
</dbReference>
<dbReference type="PROSITE" id="PS51352">
    <property type="entry name" value="THIOREDOXIN_2"/>
    <property type="match status" value="1"/>
</dbReference>
<dbReference type="RefSeq" id="WP_135759818.1">
    <property type="nucleotide sequence ID" value="NZ_RQHW01000026.1"/>
</dbReference>
<dbReference type="AlphaFoldDB" id="A0A4R9M1U5"/>
<reference evidence="4" key="1">
    <citation type="journal article" date="2019" name="PLoS Negl. Trop. Dis.">
        <title>Revisiting the worldwide diversity of Leptospira species in the environment.</title>
        <authorList>
            <person name="Vincent A.T."/>
            <person name="Schiettekatte O."/>
            <person name="Bourhy P."/>
            <person name="Veyrier F.J."/>
            <person name="Picardeau M."/>
        </authorList>
    </citation>
    <scope>NUCLEOTIDE SEQUENCE [LARGE SCALE GENOMIC DNA]</scope>
    <source>
        <strain evidence="4">201300427</strain>
    </source>
</reference>
<evidence type="ECO:0000313" key="4">
    <source>
        <dbReference type="EMBL" id="TGN19815.1"/>
    </source>
</evidence>
<protein>
    <submittedName>
        <fullName evidence="4">DUF255 domain-containing protein</fullName>
    </submittedName>
</protein>
<keyword evidence="5" id="KW-1185">Reference proteome</keyword>
<evidence type="ECO:0000259" key="3">
    <source>
        <dbReference type="PROSITE" id="PS51352"/>
    </source>
</evidence>